<dbReference type="InterPro" id="IPR050319">
    <property type="entry name" value="ABC_transp_ATP-bind"/>
</dbReference>
<comment type="caution">
    <text evidence="7">The sequence shown here is derived from an EMBL/GenBank/DDBJ whole genome shotgun (WGS) entry which is preliminary data.</text>
</comment>
<dbReference type="GO" id="GO:0016887">
    <property type="term" value="F:ATP hydrolysis activity"/>
    <property type="evidence" value="ECO:0007669"/>
    <property type="project" value="InterPro"/>
</dbReference>
<evidence type="ECO:0000256" key="3">
    <source>
        <dbReference type="ARBA" id="ARBA00022741"/>
    </source>
</evidence>
<name>A0A251YSQ8_9MICO</name>
<accession>A0A251YSQ8</accession>
<keyword evidence="8" id="KW-1185">Reference proteome</keyword>
<dbReference type="SUPFAM" id="SSF52540">
    <property type="entry name" value="P-loop containing nucleoside triphosphate hydrolases"/>
    <property type="match status" value="1"/>
</dbReference>
<keyword evidence="4 7" id="KW-0067">ATP-binding</keyword>
<dbReference type="OrthoDB" id="8481147at2"/>
<evidence type="ECO:0000259" key="6">
    <source>
        <dbReference type="PROSITE" id="PS50893"/>
    </source>
</evidence>
<proteinExistence type="inferred from homology"/>
<dbReference type="InterPro" id="IPR027417">
    <property type="entry name" value="P-loop_NTPase"/>
</dbReference>
<evidence type="ECO:0000256" key="5">
    <source>
        <dbReference type="SAM" id="MobiDB-lite"/>
    </source>
</evidence>
<dbReference type="Pfam" id="PF00005">
    <property type="entry name" value="ABC_tran"/>
    <property type="match status" value="1"/>
</dbReference>
<comment type="similarity">
    <text evidence="1">Belongs to the ABC transporter superfamily.</text>
</comment>
<dbReference type="CDD" id="cd03257">
    <property type="entry name" value="ABC_NikE_OppD_transporters"/>
    <property type="match status" value="1"/>
</dbReference>
<reference evidence="7 8" key="1">
    <citation type="submission" date="2016-08" db="EMBL/GenBank/DDBJ databases">
        <title>Genome sequence of Clavibacter michiganensis spp strain CFBP8019.</title>
        <authorList>
            <person name="Thapa S.P."/>
            <person name="Coaker G."/>
            <person name="Jacques M.-A."/>
        </authorList>
    </citation>
    <scope>NUCLEOTIDE SEQUENCE [LARGE SCALE GENOMIC DNA]</scope>
    <source>
        <strain evidence="7">CFBP8019</strain>
    </source>
</reference>
<dbReference type="PROSITE" id="PS50893">
    <property type="entry name" value="ABC_TRANSPORTER_2"/>
    <property type="match status" value="1"/>
</dbReference>
<feature type="domain" description="ABC transporter" evidence="6">
    <location>
        <begin position="40"/>
        <end position="277"/>
    </location>
</feature>
<dbReference type="EMBL" id="MDJZ01000005">
    <property type="protein sequence ID" value="OUE27266.1"/>
    <property type="molecule type" value="Genomic_DNA"/>
</dbReference>
<keyword evidence="2" id="KW-0813">Transport</keyword>
<keyword evidence="3" id="KW-0547">Nucleotide-binding</keyword>
<evidence type="ECO:0000256" key="4">
    <source>
        <dbReference type="ARBA" id="ARBA00022840"/>
    </source>
</evidence>
<evidence type="ECO:0000256" key="1">
    <source>
        <dbReference type="ARBA" id="ARBA00005417"/>
    </source>
</evidence>
<sequence>MSDVIRPAGAVAAASADALTATGITHRYPPRRDPAARRTARTAHASGAAGPAPALDDVTFRVAPGETVGIVGRSGSGKSTLLRVLLALEAPTAGAVALGDRAVVPGRASALRWYRRHVQAVPQDPGASLEPRMTVRQLIREPLRRLDVPGDHAAIVARALDDVGLAASLADRRPRELSGGQAQRVALARAIATSPGILLADEPVSGVDLPLRDRIIELLGSLVRERGLGLVLVSHDLDAVARLCGRSVVLAGGRIAEEGPTQRLLADPAHPATQELADAVPRLPGARTA</sequence>
<dbReference type="PROSITE" id="PS00211">
    <property type="entry name" value="ABC_TRANSPORTER_1"/>
    <property type="match status" value="1"/>
</dbReference>
<evidence type="ECO:0000313" key="8">
    <source>
        <dbReference type="Proteomes" id="UP000195101"/>
    </source>
</evidence>
<dbReference type="InterPro" id="IPR017871">
    <property type="entry name" value="ABC_transporter-like_CS"/>
</dbReference>
<organism evidence="7 8">
    <name type="scientific">Clavibacter michiganensis</name>
    <dbReference type="NCBI Taxonomy" id="28447"/>
    <lineage>
        <taxon>Bacteria</taxon>
        <taxon>Bacillati</taxon>
        <taxon>Actinomycetota</taxon>
        <taxon>Actinomycetes</taxon>
        <taxon>Micrococcales</taxon>
        <taxon>Microbacteriaceae</taxon>
        <taxon>Clavibacter</taxon>
    </lineage>
</organism>
<gene>
    <name evidence="7" type="primary">oppF_1</name>
    <name evidence="7" type="ORF">BFL37_04045</name>
</gene>
<evidence type="ECO:0000256" key="2">
    <source>
        <dbReference type="ARBA" id="ARBA00022448"/>
    </source>
</evidence>
<feature type="region of interest" description="Disordered" evidence="5">
    <location>
        <begin position="23"/>
        <end position="55"/>
    </location>
</feature>
<feature type="compositionally biased region" description="Low complexity" evidence="5">
    <location>
        <begin position="42"/>
        <end position="54"/>
    </location>
</feature>
<dbReference type="GO" id="GO:0055085">
    <property type="term" value="P:transmembrane transport"/>
    <property type="evidence" value="ECO:0007669"/>
    <property type="project" value="UniProtKB-ARBA"/>
</dbReference>
<dbReference type="RefSeq" id="WP_086513876.1">
    <property type="nucleotide sequence ID" value="NZ_MDJZ01000005.1"/>
</dbReference>
<dbReference type="InterPro" id="IPR003593">
    <property type="entry name" value="AAA+_ATPase"/>
</dbReference>
<evidence type="ECO:0000313" key="7">
    <source>
        <dbReference type="EMBL" id="OUE27266.1"/>
    </source>
</evidence>
<dbReference type="SMART" id="SM00382">
    <property type="entry name" value="AAA"/>
    <property type="match status" value="1"/>
</dbReference>
<dbReference type="GO" id="GO:0005524">
    <property type="term" value="F:ATP binding"/>
    <property type="evidence" value="ECO:0007669"/>
    <property type="project" value="UniProtKB-KW"/>
</dbReference>
<dbReference type="PANTHER" id="PTHR43776">
    <property type="entry name" value="TRANSPORT ATP-BINDING PROTEIN"/>
    <property type="match status" value="1"/>
</dbReference>
<dbReference type="InterPro" id="IPR003439">
    <property type="entry name" value="ABC_transporter-like_ATP-bd"/>
</dbReference>
<dbReference type="Gene3D" id="3.40.50.300">
    <property type="entry name" value="P-loop containing nucleotide triphosphate hydrolases"/>
    <property type="match status" value="1"/>
</dbReference>
<dbReference type="Proteomes" id="UP000195101">
    <property type="component" value="Unassembled WGS sequence"/>
</dbReference>
<protein>
    <submittedName>
        <fullName evidence="7">Oligopeptide transport ATP-binding protein OppF</fullName>
    </submittedName>
</protein>
<dbReference type="AlphaFoldDB" id="A0A251YSQ8"/>
<dbReference type="PANTHER" id="PTHR43776:SF7">
    <property type="entry name" value="D,D-DIPEPTIDE TRANSPORT ATP-BINDING PROTEIN DDPF-RELATED"/>
    <property type="match status" value="1"/>
</dbReference>